<dbReference type="Proteomes" id="UP000186308">
    <property type="component" value="Unassembled WGS sequence"/>
</dbReference>
<dbReference type="SMART" id="SM00363">
    <property type="entry name" value="S4"/>
    <property type="match status" value="1"/>
</dbReference>
<evidence type="ECO:0000259" key="2">
    <source>
        <dbReference type="SMART" id="SM00363"/>
    </source>
</evidence>
<dbReference type="GO" id="GO:0003723">
    <property type="term" value="F:RNA binding"/>
    <property type="evidence" value="ECO:0007669"/>
    <property type="project" value="UniProtKB-KW"/>
</dbReference>
<evidence type="ECO:0000313" key="3">
    <source>
        <dbReference type="EMBL" id="SIR27592.1"/>
    </source>
</evidence>
<dbReference type="Gene3D" id="3.10.290.10">
    <property type="entry name" value="RNA-binding S4 domain"/>
    <property type="match status" value="1"/>
</dbReference>
<keyword evidence="3" id="KW-0346">Stress response</keyword>
<reference evidence="3 4" key="1">
    <citation type="submission" date="2017-01" db="EMBL/GenBank/DDBJ databases">
        <authorList>
            <person name="Varghese N."/>
            <person name="Submissions S."/>
        </authorList>
    </citation>
    <scope>NUCLEOTIDE SEQUENCE [LARGE SCALE GENOMIC DNA]</scope>
    <source>
        <strain evidence="3 4">ATCC 35905</strain>
    </source>
</reference>
<gene>
    <name evidence="3" type="ORF">SAMN05421828_12255</name>
</gene>
<keyword evidence="4" id="KW-1185">Reference proteome</keyword>
<sequence length="111" mass="12354">MKPPDPRQAAQIEDVGWQRLDKFLFHARFARTRAIAATLIGAGCVRINRQMTEKPHAKLRPGDVLTLALPRDVLVVRVRSLAHRRGPAEEARLLYDEVKEAGSGQSCANAM</sequence>
<dbReference type="SUPFAM" id="SSF55174">
    <property type="entry name" value="Alpha-L RNA-binding motif"/>
    <property type="match status" value="1"/>
</dbReference>
<feature type="domain" description="RNA-binding S4" evidence="2">
    <location>
        <begin position="18"/>
        <end position="83"/>
    </location>
</feature>
<proteinExistence type="predicted"/>
<dbReference type="Pfam" id="PF01479">
    <property type="entry name" value="S4"/>
    <property type="match status" value="1"/>
</dbReference>
<dbReference type="AlphaFoldDB" id="A0A8G2CMP5"/>
<dbReference type="CDD" id="cd00165">
    <property type="entry name" value="S4"/>
    <property type="match status" value="1"/>
</dbReference>
<name>A0A8G2CMP5_ACIRU</name>
<dbReference type="InterPro" id="IPR036986">
    <property type="entry name" value="S4_RNA-bd_sf"/>
</dbReference>
<dbReference type="EMBL" id="FTNE01000022">
    <property type="protein sequence ID" value="SIR27592.1"/>
    <property type="molecule type" value="Genomic_DNA"/>
</dbReference>
<organism evidence="3 4">
    <name type="scientific">Acidiphilium rubrum</name>
    <dbReference type="NCBI Taxonomy" id="526"/>
    <lineage>
        <taxon>Bacteria</taxon>
        <taxon>Pseudomonadati</taxon>
        <taxon>Pseudomonadota</taxon>
        <taxon>Alphaproteobacteria</taxon>
        <taxon>Acetobacterales</taxon>
        <taxon>Acidocellaceae</taxon>
        <taxon>Acidiphilium</taxon>
    </lineage>
</organism>
<comment type="caution">
    <text evidence="3">The sequence shown here is derived from an EMBL/GenBank/DDBJ whole genome shotgun (WGS) entry which is preliminary data.</text>
</comment>
<keyword evidence="1" id="KW-0694">RNA-binding</keyword>
<evidence type="ECO:0000313" key="4">
    <source>
        <dbReference type="Proteomes" id="UP000186308"/>
    </source>
</evidence>
<accession>A0A8G2CMP5</accession>
<dbReference type="PROSITE" id="PS50889">
    <property type="entry name" value="S4"/>
    <property type="match status" value="1"/>
</dbReference>
<dbReference type="InterPro" id="IPR002942">
    <property type="entry name" value="S4_RNA-bd"/>
</dbReference>
<evidence type="ECO:0000256" key="1">
    <source>
        <dbReference type="PROSITE-ProRule" id="PRU00182"/>
    </source>
</evidence>
<protein>
    <submittedName>
        <fullName evidence="3">Ribosome-associated heat shock protein Hsp15</fullName>
    </submittedName>
</protein>
<dbReference type="RefSeq" id="WP_081849158.1">
    <property type="nucleotide sequence ID" value="NZ_FTNE01000022.1"/>
</dbReference>